<dbReference type="InterPro" id="IPR020578">
    <property type="entry name" value="Aminotrans_V_PyrdxlP_BS"/>
</dbReference>
<evidence type="ECO:0000256" key="6">
    <source>
        <dbReference type="ARBA" id="ARBA00022898"/>
    </source>
</evidence>
<sequence>MLPYLGSHYGNPSSLHRYGRRSERALRQGRLQIAGIVNASPAEILITSGATESNNTAISGAAALHPGGHIITSAIEHDAVLEPCARLESAGFSVSYVPVGGDGIIDPDDVQRAVTDRTFLASVMLANNEVGTVQPISEISRICREHGILLHTDAVQAVGKISVDVNRLGVDMLSMSSHKINGPKGVGALYIRSGVRIMPMILGGGQEGGMRSGTENVAGVVGFGKACQMARDDARRLHMMQLRDLLVEMVLKEIPYTTYNGNRNQRIPDNAHFTFLGVSGEDLIIKLDEEGIAASTGSACSIRTQKESHVLRAMGLDHEHITGSLRLTVGVHNTRQEMVQAAGALKKVVAQLRAVSPFKEKYRFG</sequence>
<dbReference type="InterPro" id="IPR015424">
    <property type="entry name" value="PyrdxlP-dep_Trfase"/>
</dbReference>
<dbReference type="Gene3D" id="1.10.260.50">
    <property type="match status" value="1"/>
</dbReference>
<dbReference type="Proteomes" id="UP001174909">
    <property type="component" value="Unassembled WGS sequence"/>
</dbReference>
<evidence type="ECO:0000313" key="11">
    <source>
        <dbReference type="EMBL" id="CAI8039257.1"/>
    </source>
</evidence>
<dbReference type="EMBL" id="CASHTH010003031">
    <property type="protein sequence ID" value="CAI8039257.1"/>
    <property type="molecule type" value="Genomic_DNA"/>
</dbReference>
<dbReference type="Pfam" id="PF00266">
    <property type="entry name" value="Aminotran_5"/>
    <property type="match status" value="1"/>
</dbReference>
<evidence type="ECO:0000256" key="7">
    <source>
        <dbReference type="ARBA" id="ARBA00023004"/>
    </source>
</evidence>
<evidence type="ECO:0000256" key="8">
    <source>
        <dbReference type="ARBA" id="ARBA00023014"/>
    </source>
</evidence>
<evidence type="ECO:0000259" key="10">
    <source>
        <dbReference type="Pfam" id="PF00266"/>
    </source>
</evidence>
<dbReference type="PROSITE" id="PS00595">
    <property type="entry name" value="AA_TRANSFER_CLASS_5"/>
    <property type="match status" value="1"/>
</dbReference>
<dbReference type="GO" id="GO:0046872">
    <property type="term" value="F:metal ion binding"/>
    <property type="evidence" value="ECO:0007669"/>
    <property type="project" value="UniProtKB-KW"/>
</dbReference>
<evidence type="ECO:0000256" key="3">
    <source>
        <dbReference type="ARBA" id="ARBA00012239"/>
    </source>
</evidence>
<dbReference type="InterPro" id="IPR015421">
    <property type="entry name" value="PyrdxlP-dep_Trfase_major"/>
</dbReference>
<evidence type="ECO:0000256" key="4">
    <source>
        <dbReference type="ARBA" id="ARBA00022679"/>
    </source>
</evidence>
<dbReference type="EC" id="2.8.1.7" evidence="3"/>
<dbReference type="InterPro" id="IPR000192">
    <property type="entry name" value="Aminotrans_V_dom"/>
</dbReference>
<keyword evidence="5" id="KW-0479">Metal-binding</keyword>
<comment type="similarity">
    <text evidence="2">Belongs to the class-V pyridoxal-phosphate-dependent aminotransferase family. NifS/IscS subfamily.</text>
</comment>
<dbReference type="AlphaFoldDB" id="A0AA35T172"/>
<dbReference type="Gene3D" id="3.40.640.10">
    <property type="entry name" value="Type I PLP-dependent aspartate aminotransferase-like (Major domain)"/>
    <property type="match status" value="1"/>
</dbReference>
<feature type="domain" description="Aminotransferase class V" evidence="10">
    <location>
        <begin position="3"/>
        <end position="337"/>
    </location>
</feature>
<protein>
    <recommendedName>
        <fullName evidence="3">cysteine desulfurase</fullName>
        <ecNumber evidence="3">2.8.1.7</ecNumber>
    </recommendedName>
</protein>
<dbReference type="FunFam" id="3.40.640.10:FF:000084">
    <property type="entry name" value="IscS-like cysteine desulfurase"/>
    <property type="match status" value="1"/>
</dbReference>
<name>A0AA35T172_GEOBA</name>
<reference evidence="11" key="1">
    <citation type="submission" date="2023-03" db="EMBL/GenBank/DDBJ databases">
        <authorList>
            <person name="Steffen K."/>
            <person name="Cardenas P."/>
        </authorList>
    </citation>
    <scope>NUCLEOTIDE SEQUENCE</scope>
</reference>
<accession>A0AA35T172</accession>
<dbReference type="GO" id="GO:0031071">
    <property type="term" value="F:cysteine desulfurase activity"/>
    <property type="evidence" value="ECO:0007669"/>
    <property type="project" value="UniProtKB-EC"/>
</dbReference>
<evidence type="ECO:0000313" key="12">
    <source>
        <dbReference type="Proteomes" id="UP001174909"/>
    </source>
</evidence>
<dbReference type="PANTHER" id="PTHR11601:SF34">
    <property type="entry name" value="CYSTEINE DESULFURASE"/>
    <property type="match status" value="1"/>
</dbReference>
<organism evidence="11 12">
    <name type="scientific">Geodia barretti</name>
    <name type="common">Barrett's horny sponge</name>
    <dbReference type="NCBI Taxonomy" id="519541"/>
    <lineage>
        <taxon>Eukaryota</taxon>
        <taxon>Metazoa</taxon>
        <taxon>Porifera</taxon>
        <taxon>Demospongiae</taxon>
        <taxon>Heteroscleromorpha</taxon>
        <taxon>Tetractinellida</taxon>
        <taxon>Astrophorina</taxon>
        <taxon>Geodiidae</taxon>
        <taxon>Geodia</taxon>
    </lineage>
</organism>
<proteinExistence type="inferred from homology"/>
<gene>
    <name evidence="11" type="ORF">GBAR_LOCUS21821</name>
</gene>
<dbReference type="InterPro" id="IPR016454">
    <property type="entry name" value="Cysteine_dSase"/>
</dbReference>
<dbReference type="PIRSF" id="PIRSF005572">
    <property type="entry name" value="NifS"/>
    <property type="match status" value="1"/>
</dbReference>
<dbReference type="InterPro" id="IPR015422">
    <property type="entry name" value="PyrdxlP-dep_Trfase_small"/>
</dbReference>
<keyword evidence="4" id="KW-0808">Transferase</keyword>
<keyword evidence="7" id="KW-0408">Iron</keyword>
<keyword evidence="6" id="KW-0663">Pyridoxal phosphate</keyword>
<comment type="cofactor">
    <cofactor evidence="1 9">
        <name>pyridoxal 5'-phosphate</name>
        <dbReference type="ChEBI" id="CHEBI:597326"/>
    </cofactor>
</comment>
<dbReference type="Gene3D" id="3.90.1150.10">
    <property type="entry name" value="Aspartate Aminotransferase, domain 1"/>
    <property type="match status" value="1"/>
</dbReference>
<dbReference type="SUPFAM" id="SSF53383">
    <property type="entry name" value="PLP-dependent transferases"/>
    <property type="match status" value="1"/>
</dbReference>
<keyword evidence="12" id="KW-1185">Reference proteome</keyword>
<evidence type="ECO:0000256" key="1">
    <source>
        <dbReference type="ARBA" id="ARBA00001933"/>
    </source>
</evidence>
<evidence type="ECO:0000256" key="2">
    <source>
        <dbReference type="ARBA" id="ARBA00006490"/>
    </source>
</evidence>
<evidence type="ECO:0000256" key="5">
    <source>
        <dbReference type="ARBA" id="ARBA00022723"/>
    </source>
</evidence>
<dbReference type="GO" id="GO:0051536">
    <property type="term" value="F:iron-sulfur cluster binding"/>
    <property type="evidence" value="ECO:0007669"/>
    <property type="project" value="UniProtKB-KW"/>
</dbReference>
<dbReference type="PANTHER" id="PTHR11601">
    <property type="entry name" value="CYSTEINE DESULFURYLASE FAMILY MEMBER"/>
    <property type="match status" value="1"/>
</dbReference>
<evidence type="ECO:0000256" key="9">
    <source>
        <dbReference type="RuleBase" id="RU004504"/>
    </source>
</evidence>
<keyword evidence="8" id="KW-0411">Iron-sulfur</keyword>
<comment type="caution">
    <text evidence="11">The sequence shown here is derived from an EMBL/GenBank/DDBJ whole genome shotgun (WGS) entry which is preliminary data.</text>
</comment>